<evidence type="ECO:0000313" key="7">
    <source>
        <dbReference type="Proteomes" id="UP000183832"/>
    </source>
</evidence>
<evidence type="ECO:0000256" key="2">
    <source>
        <dbReference type="ARBA" id="ARBA00022692"/>
    </source>
</evidence>
<feature type="transmembrane region" description="Helical" evidence="5">
    <location>
        <begin position="60"/>
        <end position="80"/>
    </location>
</feature>
<organism evidence="6 7">
    <name type="scientific">Clunio marinus</name>
    <dbReference type="NCBI Taxonomy" id="568069"/>
    <lineage>
        <taxon>Eukaryota</taxon>
        <taxon>Metazoa</taxon>
        <taxon>Ecdysozoa</taxon>
        <taxon>Arthropoda</taxon>
        <taxon>Hexapoda</taxon>
        <taxon>Insecta</taxon>
        <taxon>Pterygota</taxon>
        <taxon>Neoptera</taxon>
        <taxon>Endopterygota</taxon>
        <taxon>Diptera</taxon>
        <taxon>Nematocera</taxon>
        <taxon>Chironomoidea</taxon>
        <taxon>Chironomidae</taxon>
        <taxon>Clunio</taxon>
    </lineage>
</organism>
<comment type="subcellular location">
    <subcellularLocation>
        <location evidence="1">Membrane</location>
        <topology evidence="1">Multi-pass membrane protein</topology>
    </subcellularLocation>
</comment>
<dbReference type="SUPFAM" id="SSF103473">
    <property type="entry name" value="MFS general substrate transporter"/>
    <property type="match status" value="1"/>
</dbReference>
<evidence type="ECO:0000313" key="6">
    <source>
        <dbReference type="EMBL" id="CRL00144.1"/>
    </source>
</evidence>
<feature type="transmembrane region" description="Helical" evidence="5">
    <location>
        <begin position="33"/>
        <end position="54"/>
    </location>
</feature>
<feature type="transmembrane region" description="Helical" evidence="5">
    <location>
        <begin position="92"/>
        <end position="113"/>
    </location>
</feature>
<feature type="transmembrane region" description="Helical" evidence="5">
    <location>
        <begin position="119"/>
        <end position="140"/>
    </location>
</feature>
<reference evidence="6 7" key="1">
    <citation type="submission" date="2015-04" db="EMBL/GenBank/DDBJ databases">
        <authorList>
            <person name="Syromyatnikov M.Y."/>
            <person name="Popov V.N."/>
        </authorList>
    </citation>
    <scope>NUCLEOTIDE SEQUENCE [LARGE SCALE GENOMIC DNA]</scope>
</reference>
<dbReference type="Gene3D" id="1.20.1250.20">
    <property type="entry name" value="MFS general substrate transporter like domains"/>
    <property type="match status" value="1"/>
</dbReference>
<feature type="non-terminal residue" evidence="6">
    <location>
        <position position="1"/>
    </location>
</feature>
<dbReference type="Pfam" id="PF07690">
    <property type="entry name" value="MFS_1"/>
    <property type="match status" value="1"/>
</dbReference>
<name>A0A1J1IIX0_9DIPT</name>
<dbReference type="GO" id="GO:0022857">
    <property type="term" value="F:transmembrane transporter activity"/>
    <property type="evidence" value="ECO:0007669"/>
    <property type="project" value="InterPro"/>
</dbReference>
<dbReference type="EMBL" id="CVRI01000054">
    <property type="protein sequence ID" value="CRL00144.1"/>
    <property type="molecule type" value="Genomic_DNA"/>
</dbReference>
<accession>A0A1J1IIX0</accession>
<protein>
    <submittedName>
        <fullName evidence="6">CLUMA_CG013420, isoform B</fullName>
    </submittedName>
</protein>
<dbReference type="AlphaFoldDB" id="A0A1J1IIX0"/>
<evidence type="ECO:0000256" key="4">
    <source>
        <dbReference type="ARBA" id="ARBA00023136"/>
    </source>
</evidence>
<evidence type="ECO:0000256" key="3">
    <source>
        <dbReference type="ARBA" id="ARBA00022989"/>
    </source>
</evidence>
<dbReference type="Proteomes" id="UP000183832">
    <property type="component" value="Unassembled WGS sequence"/>
</dbReference>
<evidence type="ECO:0000256" key="1">
    <source>
        <dbReference type="ARBA" id="ARBA00004141"/>
    </source>
</evidence>
<dbReference type="OrthoDB" id="2544694at2759"/>
<proteinExistence type="predicted"/>
<keyword evidence="2 5" id="KW-0812">Transmembrane</keyword>
<dbReference type="PANTHER" id="PTHR24064">
    <property type="entry name" value="SOLUTE CARRIER FAMILY 22 MEMBER"/>
    <property type="match status" value="1"/>
</dbReference>
<dbReference type="InterPro" id="IPR036259">
    <property type="entry name" value="MFS_trans_sf"/>
</dbReference>
<feature type="transmembrane region" description="Helical" evidence="5">
    <location>
        <begin position="6"/>
        <end position="26"/>
    </location>
</feature>
<dbReference type="GO" id="GO:0016020">
    <property type="term" value="C:membrane"/>
    <property type="evidence" value="ECO:0007669"/>
    <property type="project" value="UniProtKB-SubCell"/>
</dbReference>
<keyword evidence="3 5" id="KW-1133">Transmembrane helix</keyword>
<evidence type="ECO:0000256" key="5">
    <source>
        <dbReference type="SAM" id="Phobius"/>
    </source>
</evidence>
<dbReference type="InterPro" id="IPR011701">
    <property type="entry name" value="MFS"/>
</dbReference>
<keyword evidence="4 5" id="KW-0472">Membrane</keyword>
<keyword evidence="7" id="KW-1185">Reference proteome</keyword>
<gene>
    <name evidence="6" type="ORF">CLUMA_CG013420</name>
</gene>
<sequence length="181" mass="19913">GGDEIFNFFLAGACELPTYIFLWPSLSYFGRRWILCISMIIGGAACLATFLAQHDQTTTLILYCIGKMGISSAFVVLPLMASELYPTVVRGLGMSFSQVVAMIGPTLIPIVNYMGSEMIVMPLIIMGILLIFGGLASFFLPETKNKSLPQTIHDSESVPLVNPFKVFKNNKQRHTIAMHTN</sequence>